<organism evidence="1 2">
    <name type="scientific">Paramecium pentaurelia</name>
    <dbReference type="NCBI Taxonomy" id="43138"/>
    <lineage>
        <taxon>Eukaryota</taxon>
        <taxon>Sar</taxon>
        <taxon>Alveolata</taxon>
        <taxon>Ciliophora</taxon>
        <taxon>Intramacronucleata</taxon>
        <taxon>Oligohymenophorea</taxon>
        <taxon>Peniculida</taxon>
        <taxon>Parameciidae</taxon>
        <taxon>Paramecium</taxon>
    </lineage>
</organism>
<name>A0A8S1UQP9_9CILI</name>
<comment type="caution">
    <text evidence="1">The sequence shown here is derived from an EMBL/GenBank/DDBJ whole genome shotgun (WGS) entry which is preliminary data.</text>
</comment>
<keyword evidence="2" id="KW-1185">Reference proteome</keyword>
<dbReference type="EMBL" id="CAJJDO010000047">
    <property type="protein sequence ID" value="CAD8167470.1"/>
    <property type="molecule type" value="Genomic_DNA"/>
</dbReference>
<sequence>MRKRVDKFIQMQKHIDLKRENKVQSILKRMQLRICHKIKISSQKSKIRRLLQQCNSCIYRSDSMISPISRVELKFTIRQQELLQPQCNSQAIHQMNFRNQLIYSKPLFKNFNQLLKQ</sequence>
<accession>A0A8S1UQP9</accession>
<protein>
    <submittedName>
        <fullName evidence="1">Uncharacterized protein</fullName>
    </submittedName>
</protein>
<dbReference type="AlphaFoldDB" id="A0A8S1UQP9"/>
<evidence type="ECO:0000313" key="2">
    <source>
        <dbReference type="Proteomes" id="UP000689195"/>
    </source>
</evidence>
<evidence type="ECO:0000313" key="1">
    <source>
        <dbReference type="EMBL" id="CAD8167470.1"/>
    </source>
</evidence>
<proteinExistence type="predicted"/>
<gene>
    <name evidence="1" type="ORF">PPENT_87.1.T0470136</name>
</gene>
<reference evidence="1" key="1">
    <citation type="submission" date="2021-01" db="EMBL/GenBank/DDBJ databases">
        <authorList>
            <consortium name="Genoscope - CEA"/>
            <person name="William W."/>
        </authorList>
    </citation>
    <scope>NUCLEOTIDE SEQUENCE</scope>
</reference>
<dbReference type="Proteomes" id="UP000689195">
    <property type="component" value="Unassembled WGS sequence"/>
</dbReference>